<dbReference type="InterPro" id="IPR056884">
    <property type="entry name" value="NPHP3-like_N"/>
</dbReference>
<protein>
    <recommendedName>
        <fullName evidence="3">Nephrocystin 3-like N-terminal domain-containing protein</fullName>
    </recommendedName>
</protein>
<accession>A0A1L7XLM0</accession>
<keyword evidence="1" id="KW-0677">Repeat</keyword>
<dbReference type="PANTHER" id="PTHR10039">
    <property type="entry name" value="AMELOGENIN"/>
    <property type="match status" value="1"/>
</dbReference>
<feature type="region of interest" description="Disordered" evidence="2">
    <location>
        <begin position="111"/>
        <end position="143"/>
    </location>
</feature>
<keyword evidence="5" id="KW-1185">Reference proteome</keyword>
<gene>
    <name evidence="4" type="ORF">PAC_15851</name>
</gene>
<organism evidence="4 5">
    <name type="scientific">Phialocephala subalpina</name>
    <dbReference type="NCBI Taxonomy" id="576137"/>
    <lineage>
        <taxon>Eukaryota</taxon>
        <taxon>Fungi</taxon>
        <taxon>Dikarya</taxon>
        <taxon>Ascomycota</taxon>
        <taxon>Pezizomycotina</taxon>
        <taxon>Leotiomycetes</taxon>
        <taxon>Helotiales</taxon>
        <taxon>Mollisiaceae</taxon>
        <taxon>Phialocephala</taxon>
        <taxon>Phialocephala fortinii species complex</taxon>
    </lineage>
</organism>
<evidence type="ECO:0000313" key="5">
    <source>
        <dbReference type="Proteomes" id="UP000184330"/>
    </source>
</evidence>
<dbReference type="AlphaFoldDB" id="A0A1L7XLM0"/>
<name>A0A1L7XLM0_9HELO</name>
<evidence type="ECO:0000259" key="3">
    <source>
        <dbReference type="Pfam" id="PF24883"/>
    </source>
</evidence>
<dbReference type="STRING" id="576137.A0A1L7XLM0"/>
<evidence type="ECO:0000313" key="4">
    <source>
        <dbReference type="EMBL" id="CZR65951.1"/>
    </source>
</evidence>
<evidence type="ECO:0000256" key="2">
    <source>
        <dbReference type="SAM" id="MobiDB-lite"/>
    </source>
</evidence>
<sequence>MTQSPHVVLRPSEHAAPSTTVPPALPSTAKSSTFLPAVRPATSDTTLYSSLNNTIVKAAAEISQTATGDQAADIINDLAKDRSLWDIAYNALRKEKPDQITAYEDLLSRVPTGGESNSLARDRRRRRGHESNPLARCDRTPGEAKADNGAWFEAYRQDEQKADALLASLLKQLAGYQPSLPSSVKDLYDRHESKQTRPSLEEISSTLQSVATQYTRLFIIVDALDECQASNGCRQRFLSELFNLQAKVGKNVLVTSRFIPEITDKFIGRTLLEIRASEEDIRRYLSGHMSHLPAFVERSPDLQEEIITDIINATVGMYVDSLYIIELY</sequence>
<dbReference type="Pfam" id="PF24883">
    <property type="entry name" value="NPHP3_N"/>
    <property type="match status" value="1"/>
</dbReference>
<dbReference type="EMBL" id="FJOG01000034">
    <property type="protein sequence ID" value="CZR65951.1"/>
    <property type="molecule type" value="Genomic_DNA"/>
</dbReference>
<proteinExistence type="predicted"/>
<dbReference type="Gene3D" id="3.40.50.300">
    <property type="entry name" value="P-loop containing nucleotide triphosphate hydrolases"/>
    <property type="match status" value="1"/>
</dbReference>
<evidence type="ECO:0000256" key="1">
    <source>
        <dbReference type="ARBA" id="ARBA00022737"/>
    </source>
</evidence>
<dbReference type="PANTHER" id="PTHR10039:SF15">
    <property type="entry name" value="NACHT DOMAIN-CONTAINING PROTEIN"/>
    <property type="match status" value="1"/>
</dbReference>
<feature type="region of interest" description="Disordered" evidence="2">
    <location>
        <begin position="1"/>
        <end position="28"/>
    </location>
</feature>
<dbReference type="InterPro" id="IPR027417">
    <property type="entry name" value="P-loop_NTPase"/>
</dbReference>
<dbReference type="Proteomes" id="UP000184330">
    <property type="component" value="Unassembled WGS sequence"/>
</dbReference>
<reference evidence="4 5" key="1">
    <citation type="submission" date="2016-03" db="EMBL/GenBank/DDBJ databases">
        <authorList>
            <person name="Ploux O."/>
        </authorList>
    </citation>
    <scope>NUCLEOTIDE SEQUENCE [LARGE SCALE GENOMIC DNA]</scope>
    <source>
        <strain evidence="4 5">UAMH 11012</strain>
    </source>
</reference>
<feature type="domain" description="Nephrocystin 3-like N-terminal" evidence="3">
    <location>
        <begin position="152"/>
        <end position="257"/>
    </location>
</feature>
<dbReference type="OrthoDB" id="195446at2759"/>